<dbReference type="CDD" id="cd02440">
    <property type="entry name" value="AdoMet_MTases"/>
    <property type="match status" value="1"/>
</dbReference>
<name>A0ABU3W095_9GAMM</name>
<sequence>MSFAHSSNHKAMASYRNGNLEVIDCECCGYRHLWPIPSEKEVRETYERRFGGSIRSHFVEKKREDAEHWQRVFQRRLGQIREHRGQKPGRILDVGCGVGDYLAFMSGQGWEVYGIEPSDSFHGELAQRSVPVLPKLVEDISDDDWSQLGQFDVINMSQFLEHVRDPRAILSAVEKALRPAGLLVIECPNDFNEFQLAAVVSQDIPMWWISPLHINYFDFEALERLCRSVGCEPVGRSTQFPLEMFLHFGDVYVGNAELGREVHKKRMAFEDSLTRSGHGKALEDLYDALAGCGLGRHATVVARKQPGVAGVVTETGDDYD</sequence>
<proteinExistence type="predicted"/>
<dbReference type="Proteomes" id="UP001269819">
    <property type="component" value="Unassembled WGS sequence"/>
</dbReference>
<reference evidence="1 2" key="1">
    <citation type="submission" date="2023-10" db="EMBL/GenBank/DDBJ databases">
        <title>Characteristics and mechanism of a salt-tolerant marine origin heterotrophic nitrifying- aerobic denitrifying bacteria Marinobacter xestospongiae HN1.</title>
        <authorList>
            <person name="Qi R."/>
        </authorList>
    </citation>
    <scope>NUCLEOTIDE SEQUENCE [LARGE SCALE GENOMIC DNA]</scope>
    <source>
        <strain evidence="1 2">HN1</strain>
    </source>
</reference>
<dbReference type="Pfam" id="PF13489">
    <property type="entry name" value="Methyltransf_23"/>
    <property type="match status" value="1"/>
</dbReference>
<dbReference type="EC" id="2.1.1.-" evidence="1"/>
<keyword evidence="1" id="KW-0808">Transferase</keyword>
<accession>A0ABU3W095</accession>
<dbReference type="GO" id="GO:0032259">
    <property type="term" value="P:methylation"/>
    <property type="evidence" value="ECO:0007669"/>
    <property type="project" value="UniProtKB-KW"/>
</dbReference>
<dbReference type="Gene3D" id="3.40.50.150">
    <property type="entry name" value="Vaccinia Virus protein VP39"/>
    <property type="match status" value="1"/>
</dbReference>
<protein>
    <submittedName>
        <fullName evidence="1">Class I SAM-dependent methyltransferase</fullName>
        <ecNumber evidence="1">2.1.1.-</ecNumber>
    </submittedName>
</protein>
<organism evidence="1 2">
    <name type="scientific">Marinobacter xestospongiae</name>
    <dbReference type="NCBI Taxonomy" id="994319"/>
    <lineage>
        <taxon>Bacteria</taxon>
        <taxon>Pseudomonadati</taxon>
        <taxon>Pseudomonadota</taxon>
        <taxon>Gammaproteobacteria</taxon>
        <taxon>Pseudomonadales</taxon>
        <taxon>Marinobacteraceae</taxon>
        <taxon>Marinobacter</taxon>
    </lineage>
</organism>
<dbReference type="PANTHER" id="PTHR43861">
    <property type="entry name" value="TRANS-ACONITATE 2-METHYLTRANSFERASE-RELATED"/>
    <property type="match status" value="1"/>
</dbReference>
<dbReference type="EMBL" id="JAWIIJ010000010">
    <property type="protein sequence ID" value="MDV2079965.1"/>
    <property type="molecule type" value="Genomic_DNA"/>
</dbReference>
<evidence type="ECO:0000313" key="2">
    <source>
        <dbReference type="Proteomes" id="UP001269819"/>
    </source>
</evidence>
<comment type="caution">
    <text evidence="1">The sequence shown here is derived from an EMBL/GenBank/DDBJ whole genome shotgun (WGS) entry which is preliminary data.</text>
</comment>
<dbReference type="InterPro" id="IPR029063">
    <property type="entry name" value="SAM-dependent_MTases_sf"/>
</dbReference>
<dbReference type="SUPFAM" id="SSF53335">
    <property type="entry name" value="S-adenosyl-L-methionine-dependent methyltransferases"/>
    <property type="match status" value="1"/>
</dbReference>
<evidence type="ECO:0000313" key="1">
    <source>
        <dbReference type="EMBL" id="MDV2079965.1"/>
    </source>
</evidence>
<dbReference type="GO" id="GO:0008168">
    <property type="term" value="F:methyltransferase activity"/>
    <property type="evidence" value="ECO:0007669"/>
    <property type="project" value="UniProtKB-KW"/>
</dbReference>
<dbReference type="RefSeq" id="WP_316974439.1">
    <property type="nucleotide sequence ID" value="NZ_JAWIIJ010000010.1"/>
</dbReference>
<keyword evidence="1" id="KW-0489">Methyltransferase</keyword>
<gene>
    <name evidence="1" type="ORF">RYS15_14850</name>
</gene>
<keyword evidence="2" id="KW-1185">Reference proteome</keyword>